<dbReference type="InterPro" id="IPR051941">
    <property type="entry name" value="BG_Antigen-Binding_Lectin"/>
</dbReference>
<gene>
    <name evidence="1" type="ORF">PACLA_8A014489</name>
</gene>
<protein>
    <submittedName>
        <fullName evidence="1">Uncharacterized protein</fullName>
    </submittedName>
</protein>
<dbReference type="InterPro" id="IPR008979">
    <property type="entry name" value="Galactose-bd-like_sf"/>
</dbReference>
<reference evidence="1" key="1">
    <citation type="submission" date="2020-04" db="EMBL/GenBank/DDBJ databases">
        <authorList>
            <person name="Alioto T."/>
            <person name="Alioto T."/>
            <person name="Gomez Garrido J."/>
        </authorList>
    </citation>
    <scope>NUCLEOTIDE SEQUENCE</scope>
    <source>
        <strain evidence="1">A484AB</strain>
    </source>
</reference>
<keyword evidence="2" id="KW-1185">Reference proteome</keyword>
<sequence>MAQLTLESARGKMKFKKFLHIHKHRLDVKPLASFEVAKEMKCTASCTKSEECFSFNVKKLTANSFLCELLNTSKYIDAENLTQDNSFSHYYLQDPCVPNPCVTGNCKSDKKAEFICQNCPAKITGKRCDVCAGPNHNFALGKPTEQSSIYVIGAYGSFPSSLAVDGNTGDAYKSAENKPQCSMTHGDLKAWWRVDFGETIPVARMAITNRGDCCWSRLRDVELR</sequence>
<dbReference type="OrthoDB" id="5988908at2759"/>
<dbReference type="PANTHER" id="PTHR45713:SF15">
    <property type="entry name" value="F5_8 TYPE C DOMAIN-CONTAINING PROTEIN"/>
    <property type="match status" value="1"/>
</dbReference>
<feature type="non-terminal residue" evidence="1">
    <location>
        <position position="224"/>
    </location>
</feature>
<dbReference type="Pfam" id="PF22633">
    <property type="entry name" value="F5_F8_type_C_2"/>
    <property type="match status" value="1"/>
</dbReference>
<dbReference type="Gene3D" id="2.60.120.260">
    <property type="entry name" value="Galactose-binding domain-like"/>
    <property type="match status" value="1"/>
</dbReference>
<evidence type="ECO:0000313" key="1">
    <source>
        <dbReference type="EMBL" id="CAB4016075.1"/>
    </source>
</evidence>
<proteinExistence type="predicted"/>
<dbReference type="PANTHER" id="PTHR45713">
    <property type="entry name" value="FTP DOMAIN-CONTAINING PROTEIN"/>
    <property type="match status" value="1"/>
</dbReference>
<dbReference type="SUPFAM" id="SSF49785">
    <property type="entry name" value="Galactose-binding domain-like"/>
    <property type="match status" value="1"/>
</dbReference>
<evidence type="ECO:0000313" key="2">
    <source>
        <dbReference type="Proteomes" id="UP001152795"/>
    </source>
</evidence>
<accession>A0A6S7IB04</accession>
<dbReference type="EMBL" id="CACRXK020008961">
    <property type="protein sequence ID" value="CAB4016075.1"/>
    <property type="molecule type" value="Genomic_DNA"/>
</dbReference>
<dbReference type="Proteomes" id="UP001152795">
    <property type="component" value="Unassembled WGS sequence"/>
</dbReference>
<dbReference type="AlphaFoldDB" id="A0A6S7IB04"/>
<organism evidence="1 2">
    <name type="scientific">Paramuricea clavata</name>
    <name type="common">Red gorgonian</name>
    <name type="synonym">Violescent sea-whip</name>
    <dbReference type="NCBI Taxonomy" id="317549"/>
    <lineage>
        <taxon>Eukaryota</taxon>
        <taxon>Metazoa</taxon>
        <taxon>Cnidaria</taxon>
        <taxon>Anthozoa</taxon>
        <taxon>Octocorallia</taxon>
        <taxon>Malacalcyonacea</taxon>
        <taxon>Plexauridae</taxon>
        <taxon>Paramuricea</taxon>
    </lineage>
</organism>
<name>A0A6S7IB04_PARCT</name>
<comment type="caution">
    <text evidence="1">The sequence shown here is derived from an EMBL/GenBank/DDBJ whole genome shotgun (WGS) entry which is preliminary data.</text>
</comment>